<dbReference type="Proteomes" id="UP000268973">
    <property type="component" value="Unassembled WGS sequence"/>
</dbReference>
<proteinExistence type="predicted"/>
<sequence>MSNSVLLERQIYTITNDSKIIRNHPSYQKVRDEINGRNNPLTGGTSWNVVLKQCEQLASGPGLDLMMSGYLTLAKLKVEGISGYADGLELLMRCLTIMPSPDVKSAKMRKELLDWVNHQSLSELKSMRPTYEQLKDLYRSEQLCGRIYRWLEIEQPQYLVDYETIGFILFEHVDRIETQFHTALKQNKAAQHVDEQREKQRFKKGLTFGALLTLLVVGAASFGFVYFTSPHYLSVVDINRQQGDDSRAETQDEELIQQEQLALAQTDKLVERFLAARTKMANLSLLSEQGRWAEISKESKAIENYANSLSPIYGRLTYVESLIETEQWSMAHAELDILVDRLDSLGWAVASLKEQIEQESSKLIE</sequence>
<reference evidence="3 4" key="1">
    <citation type="submission" date="2018-12" db="EMBL/GenBank/DDBJ databases">
        <title>Vibrio sp. isolated from China Sea.</title>
        <authorList>
            <person name="Li Y."/>
        </authorList>
    </citation>
    <scope>NUCLEOTIDE SEQUENCE [LARGE SCALE GENOMIC DNA]</scope>
    <source>
        <strain evidence="3 4">BEI207</strain>
    </source>
</reference>
<evidence type="ECO:0000256" key="1">
    <source>
        <dbReference type="SAM" id="Phobius"/>
    </source>
</evidence>
<organism evidence="3 4">
    <name type="scientific">Vibrio aquaticus</name>
    <dbReference type="NCBI Taxonomy" id="2496559"/>
    <lineage>
        <taxon>Bacteria</taxon>
        <taxon>Pseudomonadati</taxon>
        <taxon>Pseudomonadota</taxon>
        <taxon>Gammaproteobacteria</taxon>
        <taxon>Vibrionales</taxon>
        <taxon>Vibrionaceae</taxon>
        <taxon>Vibrio</taxon>
    </lineage>
</organism>
<evidence type="ECO:0000313" key="4">
    <source>
        <dbReference type="Proteomes" id="UP000268973"/>
    </source>
</evidence>
<dbReference type="EMBL" id="RXZH01000002">
    <property type="protein sequence ID" value="RTZ16421.1"/>
    <property type="molecule type" value="Genomic_DNA"/>
</dbReference>
<keyword evidence="1" id="KW-0812">Transmembrane</keyword>
<evidence type="ECO:0000313" key="3">
    <source>
        <dbReference type="EMBL" id="RTZ16421.1"/>
    </source>
</evidence>
<dbReference type="AlphaFoldDB" id="A0A3S0PP27"/>
<keyword evidence="4" id="KW-1185">Reference proteome</keyword>
<comment type="caution">
    <text evidence="3">The sequence shown here is derived from an EMBL/GenBank/DDBJ whole genome shotgun (WGS) entry which is preliminary data.</text>
</comment>
<feature type="domain" description="ImpA N-terminal" evidence="2">
    <location>
        <begin position="21"/>
        <end position="117"/>
    </location>
</feature>
<evidence type="ECO:0000259" key="2">
    <source>
        <dbReference type="Pfam" id="PF06812"/>
    </source>
</evidence>
<keyword evidence="1" id="KW-1133">Transmembrane helix</keyword>
<dbReference type="RefSeq" id="WP_126573194.1">
    <property type="nucleotide sequence ID" value="NZ_RXZH01000002.1"/>
</dbReference>
<gene>
    <name evidence="3" type="ORF">EJ063_06350</name>
</gene>
<dbReference type="OrthoDB" id="5905784at2"/>
<keyword evidence="1" id="KW-0472">Membrane</keyword>
<feature type="transmembrane region" description="Helical" evidence="1">
    <location>
        <begin position="206"/>
        <end position="227"/>
    </location>
</feature>
<dbReference type="InterPro" id="IPR010657">
    <property type="entry name" value="ImpA_N"/>
</dbReference>
<protein>
    <submittedName>
        <fullName evidence="3">Type VI secretion protein</fullName>
    </submittedName>
</protein>
<dbReference type="PANTHER" id="PTHR37024:SF5">
    <property type="entry name" value="IMPA N-TERMINAL DOMAIN-CONTAINING PROTEIN"/>
    <property type="match status" value="1"/>
</dbReference>
<name>A0A3S0PP27_9VIBR</name>
<dbReference type="Pfam" id="PF06812">
    <property type="entry name" value="ImpA_N"/>
    <property type="match status" value="1"/>
</dbReference>
<accession>A0A3S0PP27</accession>
<dbReference type="PANTHER" id="PTHR37024">
    <property type="entry name" value="TYPE VI SECRETION SYSTEM DUF2094 AND IMPA-RELATED DOMAIN PROTEIN"/>
    <property type="match status" value="1"/>
</dbReference>